<comment type="caution">
    <text evidence="3">The sequence shown here is derived from an EMBL/GenBank/DDBJ whole genome shotgun (WGS) entry which is preliminary data.</text>
</comment>
<dbReference type="InterPro" id="IPR050400">
    <property type="entry name" value="Bact_Cytoskel_RodZ"/>
</dbReference>
<dbReference type="Gene3D" id="2.60.40.10">
    <property type="entry name" value="Immunoglobulins"/>
    <property type="match status" value="1"/>
</dbReference>
<dbReference type="InterPro" id="IPR013783">
    <property type="entry name" value="Ig-like_fold"/>
</dbReference>
<dbReference type="PANTHER" id="PTHR34475:SF1">
    <property type="entry name" value="CYTOSKELETON PROTEIN RODZ"/>
    <property type="match status" value="1"/>
</dbReference>
<dbReference type="EMBL" id="PEUA01000049">
    <property type="protein sequence ID" value="PIV42371.1"/>
    <property type="molecule type" value="Genomic_DNA"/>
</dbReference>
<name>A0A2M7D7P3_9BACT</name>
<keyword evidence="1" id="KW-0812">Transmembrane</keyword>
<proteinExistence type="predicted"/>
<dbReference type="GO" id="GO:0003677">
    <property type="term" value="F:DNA binding"/>
    <property type="evidence" value="ECO:0007669"/>
    <property type="project" value="InterPro"/>
</dbReference>
<evidence type="ECO:0000313" key="4">
    <source>
        <dbReference type="Proteomes" id="UP000230304"/>
    </source>
</evidence>
<dbReference type="Pfam" id="PF13413">
    <property type="entry name" value="HTH_25"/>
    <property type="match status" value="1"/>
</dbReference>
<dbReference type="CDD" id="cd00093">
    <property type="entry name" value="HTH_XRE"/>
    <property type="match status" value="1"/>
</dbReference>
<dbReference type="Gene3D" id="1.10.260.40">
    <property type="entry name" value="lambda repressor-like DNA-binding domains"/>
    <property type="match status" value="1"/>
</dbReference>
<dbReference type="SUPFAM" id="SSF47413">
    <property type="entry name" value="lambda repressor-like DNA-binding domains"/>
    <property type="match status" value="1"/>
</dbReference>
<sequence length="210" mass="23851">MKTVGEILSGKRKSLGLKLEDLEEETKIRQRYLEAIEKNEFSRISDSTIVKGFIRNYAQALNLSTEYVLAVFRRDFRENEKGQVIPRGIVEPLDEKKFYWTPKATFVLAIFLLVGSFALFFTRQYLKFSSAPPLEVVSPKEGQVFKEKLEVSGKTDKDASVKVDGTLISISENGGFKEEIILPRGENVVTIEAINRQGKKTVVNRKVKID</sequence>
<accession>A0A2M7D7P3</accession>
<evidence type="ECO:0000256" key="1">
    <source>
        <dbReference type="SAM" id="Phobius"/>
    </source>
</evidence>
<dbReference type="InterPro" id="IPR001387">
    <property type="entry name" value="Cro/C1-type_HTH"/>
</dbReference>
<dbReference type="Proteomes" id="UP000230304">
    <property type="component" value="Unassembled WGS sequence"/>
</dbReference>
<reference evidence="4" key="1">
    <citation type="submission" date="2017-09" db="EMBL/GenBank/DDBJ databases">
        <title>Depth-based differentiation of microbial function through sediment-hosted aquifers and enrichment of novel symbionts in the deep terrestrial subsurface.</title>
        <authorList>
            <person name="Probst A.J."/>
            <person name="Ladd B."/>
            <person name="Jarett J.K."/>
            <person name="Geller-Mcgrath D.E."/>
            <person name="Sieber C.M.K."/>
            <person name="Emerson J.B."/>
            <person name="Anantharaman K."/>
            <person name="Thomas B.C."/>
            <person name="Malmstrom R."/>
            <person name="Stieglmeier M."/>
            <person name="Klingl A."/>
            <person name="Woyke T."/>
            <person name="Ryan C.M."/>
            <person name="Banfield J.F."/>
        </authorList>
    </citation>
    <scope>NUCLEOTIDE SEQUENCE [LARGE SCALE GENOMIC DNA]</scope>
</reference>
<dbReference type="InterPro" id="IPR010982">
    <property type="entry name" value="Lambda_DNA-bd_dom_sf"/>
</dbReference>
<gene>
    <name evidence="3" type="ORF">COS26_02235</name>
</gene>
<dbReference type="PROSITE" id="PS50943">
    <property type="entry name" value="HTH_CROC1"/>
    <property type="match status" value="1"/>
</dbReference>
<feature type="domain" description="HTH cro/C1-type" evidence="2">
    <location>
        <begin position="12"/>
        <end position="68"/>
    </location>
</feature>
<evidence type="ECO:0000259" key="2">
    <source>
        <dbReference type="PROSITE" id="PS50943"/>
    </source>
</evidence>
<feature type="transmembrane region" description="Helical" evidence="1">
    <location>
        <begin position="104"/>
        <end position="122"/>
    </location>
</feature>
<organism evidence="3 4">
    <name type="scientific">Candidatus Nealsonbacteria bacterium CG02_land_8_20_14_3_00_40_11</name>
    <dbReference type="NCBI Taxonomy" id="1974700"/>
    <lineage>
        <taxon>Bacteria</taxon>
        <taxon>Candidatus Nealsoniibacteriota</taxon>
    </lineage>
</organism>
<protein>
    <recommendedName>
        <fullName evidence="2">HTH cro/C1-type domain-containing protein</fullName>
    </recommendedName>
</protein>
<dbReference type="Pfam" id="PF09136">
    <property type="entry name" value="Glucodextran_B"/>
    <property type="match status" value="1"/>
</dbReference>
<evidence type="ECO:0000313" key="3">
    <source>
        <dbReference type="EMBL" id="PIV42371.1"/>
    </source>
</evidence>
<keyword evidence="1" id="KW-1133">Transmembrane helix</keyword>
<dbReference type="AlphaFoldDB" id="A0A2M7D7P3"/>
<keyword evidence="1" id="KW-0472">Membrane</keyword>
<dbReference type="PANTHER" id="PTHR34475">
    <property type="match status" value="1"/>
</dbReference>